<organism evidence="1 2">
    <name type="scientific">Methylorubrum extorquens (strain ATCC 14718 / DSM 1338 / JCM 2805 / NCIMB 9133 / AM1)</name>
    <name type="common">Methylobacterium extorquens</name>
    <dbReference type="NCBI Taxonomy" id="272630"/>
    <lineage>
        <taxon>Bacteria</taxon>
        <taxon>Pseudomonadati</taxon>
        <taxon>Pseudomonadota</taxon>
        <taxon>Alphaproteobacteria</taxon>
        <taxon>Hyphomicrobiales</taxon>
        <taxon>Methylobacteriaceae</taxon>
        <taxon>Methylorubrum</taxon>
    </lineage>
</organism>
<dbReference type="STRING" id="272630.MexAM1_META1p4788"/>
<dbReference type="AlphaFoldDB" id="C5ARR6"/>
<keyword evidence="2" id="KW-1185">Reference proteome</keyword>
<dbReference type="KEGG" id="mea:Mex_1p4788"/>
<reference evidence="1 2" key="1">
    <citation type="journal article" date="2009" name="PLoS ONE">
        <title>Methylobacterium genome sequences: a reference blueprint to investigate microbial metabolism of C1 compounds from natural and industrial sources.</title>
        <authorList>
            <person name="Vuilleumier S."/>
            <person name="Chistoserdova L."/>
            <person name="Lee M.-C."/>
            <person name="Bringel F."/>
            <person name="Lajus A."/>
            <person name="Zhou Y."/>
            <person name="Gourion B."/>
            <person name="Barbe V."/>
            <person name="Chang J."/>
            <person name="Cruveiller S."/>
            <person name="Dossat C."/>
            <person name="Gillett W."/>
            <person name="Gruffaz C."/>
            <person name="Haugen E."/>
            <person name="Hourcade E."/>
            <person name="Levy R."/>
            <person name="Mangenot S."/>
            <person name="Muller E."/>
            <person name="Nadalig T."/>
            <person name="Pagni M."/>
            <person name="Penny C."/>
            <person name="Peyraud R."/>
            <person name="Robinson D.G."/>
            <person name="Roche D."/>
            <person name="Rouy Z."/>
            <person name="Saenampechek C."/>
            <person name="Salvignol G."/>
            <person name="Vallenet D."/>
            <person name="Wu Z."/>
            <person name="Marx C.J."/>
            <person name="Vorholt J.A."/>
            <person name="Olson M.V."/>
            <person name="Kaul R."/>
            <person name="Weissenbach J."/>
            <person name="Medigue C."/>
            <person name="Lidstrom M.E."/>
        </authorList>
    </citation>
    <scope>NUCLEOTIDE SEQUENCE [LARGE SCALE GENOMIC DNA]</scope>
    <source>
        <strain evidence="2">ATCC 14718 / DSM 1338 / JCM 2805 / NCIMB 9133 / AM1</strain>
    </source>
</reference>
<dbReference type="HOGENOM" id="CLU_2880700_0_0_5"/>
<name>C5ARR6_METEA</name>
<proteinExistence type="predicted"/>
<evidence type="ECO:0000313" key="2">
    <source>
        <dbReference type="Proteomes" id="UP000009081"/>
    </source>
</evidence>
<sequence>MRLSARGVQRMSSDDAPDAFAVGRVISVELIDGGRTLGVRLEKADGTEAVVLLPQSVAGDLHRQMAAVLSSAG</sequence>
<dbReference type="Proteomes" id="UP000009081">
    <property type="component" value="Chromosome"/>
</dbReference>
<gene>
    <name evidence="1" type="ordered locus">MexAM1_META1p4788</name>
</gene>
<evidence type="ECO:0000313" key="1">
    <source>
        <dbReference type="EMBL" id="ACS42404.1"/>
    </source>
</evidence>
<dbReference type="EMBL" id="CP001510">
    <property type="protein sequence ID" value="ACS42404.1"/>
    <property type="molecule type" value="Genomic_DNA"/>
</dbReference>
<accession>C5ARR6</accession>
<protein>
    <submittedName>
        <fullName evidence="1">Uncharacterized protein</fullName>
    </submittedName>
</protein>